<dbReference type="PANTHER" id="PTHR39963:SF1">
    <property type="entry name" value="MNMC-LIKE METHYLTRANSFERASE DOMAIN-CONTAINING PROTEIN"/>
    <property type="match status" value="1"/>
</dbReference>
<dbReference type="Proteomes" id="UP000001423">
    <property type="component" value="Chromosome"/>
</dbReference>
<evidence type="ECO:0000313" key="2">
    <source>
        <dbReference type="EMBL" id="CAE20574.1"/>
    </source>
</evidence>
<keyword evidence="3" id="KW-1185">Reference proteome</keyword>
<dbReference type="SUPFAM" id="SSF53335">
    <property type="entry name" value="S-adenosyl-L-methionine-dependent methyltransferases"/>
    <property type="match status" value="1"/>
</dbReference>
<accession>Q7V8F3</accession>
<proteinExistence type="predicted"/>
<dbReference type="GO" id="GO:0016645">
    <property type="term" value="F:oxidoreductase activity, acting on the CH-NH group of donors"/>
    <property type="evidence" value="ECO:0007669"/>
    <property type="project" value="InterPro"/>
</dbReference>
<feature type="domain" description="MnmC-like methyltransferase" evidence="1">
    <location>
        <begin position="144"/>
        <end position="224"/>
    </location>
</feature>
<reference evidence="2 3" key="1">
    <citation type="journal article" date="2003" name="Nature">
        <title>Genome divergence in two Prochlorococcus ecotypes reflects oceanic niche differentiation.</title>
        <authorList>
            <person name="Rocap G."/>
            <person name="Larimer F.W."/>
            <person name="Lamerdin J.E."/>
            <person name="Malfatti S."/>
            <person name="Chain P."/>
            <person name="Ahlgren N.A."/>
            <person name="Arellano A."/>
            <person name="Coleman M."/>
            <person name="Hauser L."/>
            <person name="Hess W.R."/>
            <person name="Johnson Z.I."/>
            <person name="Land M.L."/>
            <person name="Lindell D."/>
            <person name="Post A.F."/>
            <person name="Regala W."/>
            <person name="Shah M."/>
            <person name="Shaw S.L."/>
            <person name="Steglich C."/>
            <person name="Sullivan M.B."/>
            <person name="Ting C.S."/>
            <person name="Tolonen A."/>
            <person name="Webb E.A."/>
            <person name="Zinser E.R."/>
            <person name="Chisholm S.W."/>
        </authorList>
    </citation>
    <scope>NUCLEOTIDE SEQUENCE [LARGE SCALE GENOMIC DNA]</scope>
    <source>
        <strain evidence="3">MIT 9313</strain>
    </source>
</reference>
<dbReference type="Gene3D" id="3.40.50.150">
    <property type="entry name" value="Vaccinia Virus protein VP39"/>
    <property type="match status" value="1"/>
</dbReference>
<evidence type="ECO:0000259" key="1">
    <source>
        <dbReference type="Pfam" id="PF05430"/>
    </source>
</evidence>
<dbReference type="AlphaFoldDB" id="Q7V8F3"/>
<dbReference type="InterPro" id="IPR008471">
    <property type="entry name" value="MnmC-like_methylTransf"/>
</dbReference>
<dbReference type="PANTHER" id="PTHR39963">
    <property type="entry name" value="SLL0983 PROTEIN"/>
    <property type="match status" value="1"/>
</dbReference>
<dbReference type="eggNOG" id="COG4121">
    <property type="taxonomic scope" value="Bacteria"/>
</dbReference>
<dbReference type="KEGG" id="pmt:PMT_0399"/>
<dbReference type="EMBL" id="BX548175">
    <property type="protein sequence ID" value="CAE20574.1"/>
    <property type="molecule type" value="Genomic_DNA"/>
</dbReference>
<dbReference type="Pfam" id="PF05430">
    <property type="entry name" value="Methyltransf_30"/>
    <property type="match status" value="1"/>
</dbReference>
<gene>
    <name evidence="2" type="ordered locus">PMT_0399</name>
</gene>
<dbReference type="InterPro" id="IPR029063">
    <property type="entry name" value="SAM-dependent_MTases_sf"/>
</dbReference>
<dbReference type="CDD" id="cd02440">
    <property type="entry name" value="AdoMet_MTases"/>
    <property type="match status" value="1"/>
</dbReference>
<evidence type="ECO:0000313" key="3">
    <source>
        <dbReference type="Proteomes" id="UP000001423"/>
    </source>
</evidence>
<dbReference type="HOGENOM" id="CLU_061971_0_1_3"/>
<organism evidence="2 3">
    <name type="scientific">Prochlorococcus marinus (strain MIT 9313)</name>
    <dbReference type="NCBI Taxonomy" id="74547"/>
    <lineage>
        <taxon>Bacteria</taxon>
        <taxon>Bacillati</taxon>
        <taxon>Cyanobacteriota</taxon>
        <taxon>Cyanophyceae</taxon>
        <taxon>Synechococcales</taxon>
        <taxon>Prochlorococcaceae</taxon>
        <taxon>Prochlorococcus</taxon>
    </lineage>
</organism>
<protein>
    <recommendedName>
        <fullName evidence="1">MnmC-like methyltransferase domain-containing protein</fullName>
    </recommendedName>
</protein>
<name>Q7V8F3_PROMM</name>
<sequence>MSGCIANAGHSRPLGALNVFPTADGSFSLHSEYFDEAFHNSAGALNEACAKFAQPAELTRFSGGQTLRILDVCMGLGYNTAAVLDAMPTPAPNVLWWGLEIDRRPLELALAQTGFCSAWSASVHQKLILIRDCDGWDQPESRGTMLWGDARQTLHQLPQDQQFDLILHDAFSPGRCPQLWSEEFLHGLAIRLAPGGRLLTYSRAAAIRASLQRAGLKLFSLLQVPGERGGWSSGTMGMKQFKISFGEKGPGWRALTAMEHEHLHTRAAVPYRDPTGEDQAEVIRRRRSTEQQLCGLEATNTWHHRWTAKQRHG</sequence>